<dbReference type="EMBL" id="CP002351">
    <property type="protein sequence ID" value="AEH51249.1"/>
    <property type="molecule type" value="Genomic_DNA"/>
</dbReference>
<dbReference type="OrthoDB" id="9768769at2"/>
<dbReference type="HOGENOM" id="CLU_017487_0_0_0"/>
<protein>
    <recommendedName>
        <fullName evidence="3">CRISPR system single-strand-specific deoxyribonuclease Cas10/Csm1 (subtype III-A)</fullName>
    </recommendedName>
    <alternativeName>
        <fullName evidence="12">Cyclic oligoadenylate synthase</fullName>
    </alternativeName>
</protein>
<dbReference type="Pfam" id="PF18211">
    <property type="entry name" value="Csm1_B"/>
    <property type="match status" value="1"/>
</dbReference>
<dbReference type="NCBIfam" id="TIGR02578">
    <property type="entry name" value="cas_TM1811_Csm1"/>
    <property type="match status" value="1"/>
</dbReference>
<keyword evidence="10" id="KW-0067">ATP-binding</keyword>
<evidence type="ECO:0000313" key="14">
    <source>
        <dbReference type="EMBL" id="AEH51249.1"/>
    </source>
</evidence>
<evidence type="ECO:0000256" key="10">
    <source>
        <dbReference type="ARBA" id="ARBA00022840"/>
    </source>
</evidence>
<dbReference type="InterPro" id="IPR013408">
    <property type="entry name" value="Cas10/Csm1"/>
</dbReference>
<sequence>MVVFKQTSENDLFILLGALLHDIGKFYMRTEDQTTKSRVSEKYSYFIQQEGSYAPMHQHWGAYFVEQVLPSSLKGVQSIVLNHHKPSSYEELLVAVADKLSASVDRESYDQNQFEERIAQMTSVFSSIKLTDSNTTPVHFKELVAKYDVRFPSPSAANNLADAYKKLWKSFESQMRKLKDSYERSFIDLNDYVTAVYNLIQVYTYNIPSAYYYSKPDISLWAHSKSTAAIAFCLDRQLKMVFGGNKDLMKRKLEQMVEKLNNRAPLSDENIQFLLVKGDASGIQDFVFDTSTEGALKALKGKSFYISYLLDTIAKYILKEINLPICNMLYNGGGHFYLLLPKYSEESLNDFQSKIDEVLFKAHNGSLNVFIEGIEVSLNDFQQNMGTKFDSITRKLQIKKVKKLNQLMKREDFFEPFIDPENACPYCGNPMTTNTASEGNCRYCESFVELGDLLIKSQFIKEEWQMEKVSQKPKNVLEVFAEFGRKVQLVEEEDKISNTTVIDMAKIQEKYGQPAEEFYIYEALDLSTHAPLTAPFAGGGQILSLDDIVKYAKGVETWGMLRGDVDSLGKIFKEGLGERNSLSRIMTLSQEFSLFFGYHFNKLVKEESYYSIVVYAGGDDFCVIGPWSDLPYLARLIREDFSKYVCSNPDITVSMGFEISESRKFPIYRVAVACGESLEKAKAYVRQNGKKKDCICFGGNQVGWEEFDKMKDLKEKLVELLEVKGVARSLINSIYKTCMLEEEAKREKEVFKSWRLVYYIARMMDRYKDLKKELEELLYKWLIEKQTNTLYKHAYLSTRWAELETRSKGGE</sequence>
<dbReference type="GO" id="GO:0051607">
    <property type="term" value="P:defense response to virus"/>
    <property type="evidence" value="ECO:0007669"/>
    <property type="project" value="UniProtKB-KW"/>
</dbReference>
<keyword evidence="6" id="KW-0547">Nucleotide-binding</keyword>
<evidence type="ECO:0000256" key="7">
    <source>
        <dbReference type="ARBA" id="ARBA00022759"/>
    </source>
</evidence>
<keyword evidence="4" id="KW-0808">Transferase</keyword>
<comment type="cofactor">
    <cofactor evidence="1">
        <name>a divalent metal cation</name>
        <dbReference type="ChEBI" id="CHEBI:60240"/>
    </cofactor>
</comment>
<dbReference type="InterPro" id="IPR054767">
    <property type="entry name" value="Cas10-Cmr2_palm2"/>
</dbReference>
<dbReference type="SUPFAM" id="SSF109604">
    <property type="entry name" value="HD-domain/PDEase-like"/>
    <property type="match status" value="1"/>
</dbReference>
<dbReference type="GO" id="GO:0016740">
    <property type="term" value="F:transferase activity"/>
    <property type="evidence" value="ECO:0007669"/>
    <property type="project" value="UniProtKB-KW"/>
</dbReference>
<dbReference type="InterPro" id="IPR043128">
    <property type="entry name" value="Rev_trsase/Diguanyl_cyclase"/>
</dbReference>
<dbReference type="AlphaFoldDB" id="F7YTM7"/>
<evidence type="ECO:0000256" key="6">
    <source>
        <dbReference type="ARBA" id="ARBA00022741"/>
    </source>
</evidence>
<comment type="similarity">
    <text evidence="2">Belongs to the CRISPR-associated Cas10/Csm1 family.</text>
</comment>
<dbReference type="GO" id="GO:0005524">
    <property type="term" value="F:ATP binding"/>
    <property type="evidence" value="ECO:0007669"/>
    <property type="project" value="UniProtKB-KW"/>
</dbReference>
<dbReference type="PROSITE" id="PS50887">
    <property type="entry name" value="GGDEF"/>
    <property type="match status" value="1"/>
</dbReference>
<dbReference type="GO" id="GO:0004519">
    <property type="term" value="F:endonuclease activity"/>
    <property type="evidence" value="ECO:0007669"/>
    <property type="project" value="UniProtKB-KW"/>
</dbReference>
<dbReference type="PANTHER" id="PTHR36528:SF1">
    <property type="entry name" value="CRISPR SYSTEM SINGLE-STRAND-SPECIFIC DEOXYRIBONUCLEASE CAS10_CSM1 (SUBTYPE III-A)"/>
    <property type="match status" value="1"/>
</dbReference>
<evidence type="ECO:0000256" key="3">
    <source>
        <dbReference type="ARBA" id="ARBA00014333"/>
    </source>
</evidence>
<dbReference type="eggNOG" id="COG1353">
    <property type="taxonomic scope" value="Bacteria"/>
</dbReference>
<dbReference type="GO" id="GO:0004527">
    <property type="term" value="F:exonuclease activity"/>
    <property type="evidence" value="ECO:0007669"/>
    <property type="project" value="UniProtKB-KW"/>
</dbReference>
<evidence type="ECO:0000256" key="12">
    <source>
        <dbReference type="ARBA" id="ARBA00032922"/>
    </source>
</evidence>
<dbReference type="InterPro" id="IPR000160">
    <property type="entry name" value="GGDEF_dom"/>
</dbReference>
<feature type="domain" description="GGDEF" evidence="13">
    <location>
        <begin position="556"/>
        <end position="698"/>
    </location>
</feature>
<dbReference type="KEGG" id="tta:Theth_1177"/>
<evidence type="ECO:0000313" key="15">
    <source>
        <dbReference type="Proteomes" id="UP000006804"/>
    </source>
</evidence>
<proteinExistence type="inferred from homology"/>
<keyword evidence="5" id="KW-0540">Nuclease</keyword>
<keyword evidence="8" id="KW-0378">Hydrolase</keyword>
<dbReference type="PATRIC" id="fig|688269.3.peg.1211"/>
<dbReference type="PANTHER" id="PTHR36528">
    <property type="entry name" value="CRISPR SYSTEM SINGLE-STRAND-SPECIFIC DEOXYRIBONUCLEASE CAS10/CSM1 (SUBTYPE III-A)"/>
    <property type="match status" value="1"/>
</dbReference>
<organism evidence="14 15">
    <name type="scientific">Pseudothermotoga thermarum DSM 5069</name>
    <dbReference type="NCBI Taxonomy" id="688269"/>
    <lineage>
        <taxon>Bacteria</taxon>
        <taxon>Thermotogati</taxon>
        <taxon>Thermotogota</taxon>
        <taxon>Thermotogae</taxon>
        <taxon>Thermotogales</taxon>
        <taxon>Thermotogaceae</taxon>
        <taxon>Pseudothermotoga</taxon>
    </lineage>
</organism>
<dbReference type="Gene3D" id="1.10.3210.10">
    <property type="entry name" value="Hypothetical protein af1432"/>
    <property type="match status" value="1"/>
</dbReference>
<dbReference type="InterPro" id="IPR006674">
    <property type="entry name" value="HD_domain"/>
</dbReference>
<dbReference type="Gene3D" id="3.30.70.270">
    <property type="match status" value="1"/>
</dbReference>
<dbReference type="STRING" id="688269.Theth_1177"/>
<dbReference type="Pfam" id="PF01966">
    <property type="entry name" value="HD"/>
    <property type="match status" value="1"/>
</dbReference>
<evidence type="ECO:0000256" key="4">
    <source>
        <dbReference type="ARBA" id="ARBA00022679"/>
    </source>
</evidence>
<keyword evidence="9" id="KW-0269">Exonuclease</keyword>
<dbReference type="InterPro" id="IPR052117">
    <property type="entry name" value="Cas10/Csm1_subtype-III-A"/>
</dbReference>
<keyword evidence="7" id="KW-0255">Endonuclease</keyword>
<reference evidence="14 15" key="1">
    <citation type="submission" date="2010-11" db="EMBL/GenBank/DDBJ databases">
        <title>The complete genome of Thermotoga thermarum DSM 5069.</title>
        <authorList>
            <consortium name="US DOE Joint Genome Institute (JGI-PGF)"/>
            <person name="Lucas S."/>
            <person name="Copeland A."/>
            <person name="Lapidus A."/>
            <person name="Bruce D."/>
            <person name="Goodwin L."/>
            <person name="Pitluck S."/>
            <person name="Kyrpides N."/>
            <person name="Mavromatis K."/>
            <person name="Ivanova N."/>
            <person name="Zeytun A."/>
            <person name="Brettin T."/>
            <person name="Detter J.C."/>
            <person name="Tapia R."/>
            <person name="Han C."/>
            <person name="Land M."/>
            <person name="Hauser L."/>
            <person name="Markowitz V."/>
            <person name="Cheng J.-F."/>
            <person name="Hugenholtz P."/>
            <person name="Woyke T."/>
            <person name="Wu D."/>
            <person name="Spring S."/>
            <person name="Schroeder M."/>
            <person name="Brambilla E."/>
            <person name="Klenk H.-P."/>
            <person name="Eisen J.A."/>
        </authorList>
    </citation>
    <scope>NUCLEOTIDE SEQUENCE [LARGE SCALE GENOMIC DNA]</scope>
    <source>
        <strain evidence="14 15">DSM 5069</strain>
    </source>
</reference>
<dbReference type="Proteomes" id="UP000006804">
    <property type="component" value="Chromosome"/>
</dbReference>
<dbReference type="RefSeq" id="WP_013932468.1">
    <property type="nucleotide sequence ID" value="NC_015707.1"/>
</dbReference>
<evidence type="ECO:0000256" key="2">
    <source>
        <dbReference type="ARBA" id="ARBA00005700"/>
    </source>
</evidence>
<keyword evidence="15" id="KW-1185">Reference proteome</keyword>
<evidence type="ECO:0000256" key="1">
    <source>
        <dbReference type="ARBA" id="ARBA00001968"/>
    </source>
</evidence>
<keyword evidence="11" id="KW-0051">Antiviral defense</keyword>
<dbReference type="InterPro" id="IPR041062">
    <property type="entry name" value="Csm1_B"/>
</dbReference>
<evidence type="ECO:0000256" key="11">
    <source>
        <dbReference type="ARBA" id="ARBA00023118"/>
    </source>
</evidence>
<gene>
    <name evidence="14" type="ORF">Theth_1177</name>
</gene>
<evidence type="ECO:0000256" key="9">
    <source>
        <dbReference type="ARBA" id="ARBA00022839"/>
    </source>
</evidence>
<evidence type="ECO:0000256" key="8">
    <source>
        <dbReference type="ARBA" id="ARBA00022801"/>
    </source>
</evidence>
<name>F7YTM7_9THEM</name>
<dbReference type="Pfam" id="PF22335">
    <property type="entry name" value="Cas10-Cmr2_palm2"/>
    <property type="match status" value="1"/>
</dbReference>
<evidence type="ECO:0000259" key="13">
    <source>
        <dbReference type="PROSITE" id="PS50887"/>
    </source>
</evidence>
<evidence type="ECO:0000256" key="5">
    <source>
        <dbReference type="ARBA" id="ARBA00022722"/>
    </source>
</evidence>
<accession>F7YTM7</accession>